<gene>
    <name evidence="1" type="ORF">LTRI10_LOCUS12812</name>
</gene>
<protein>
    <submittedName>
        <fullName evidence="1">Uncharacterized protein</fullName>
    </submittedName>
</protein>
<dbReference type="EMBL" id="OZ034815">
    <property type="protein sequence ID" value="CAL1370706.1"/>
    <property type="molecule type" value="Genomic_DNA"/>
</dbReference>
<organism evidence="1 2">
    <name type="scientific">Linum trigynum</name>
    <dbReference type="NCBI Taxonomy" id="586398"/>
    <lineage>
        <taxon>Eukaryota</taxon>
        <taxon>Viridiplantae</taxon>
        <taxon>Streptophyta</taxon>
        <taxon>Embryophyta</taxon>
        <taxon>Tracheophyta</taxon>
        <taxon>Spermatophyta</taxon>
        <taxon>Magnoliopsida</taxon>
        <taxon>eudicotyledons</taxon>
        <taxon>Gunneridae</taxon>
        <taxon>Pentapetalae</taxon>
        <taxon>rosids</taxon>
        <taxon>fabids</taxon>
        <taxon>Malpighiales</taxon>
        <taxon>Linaceae</taxon>
        <taxon>Linum</taxon>
    </lineage>
</organism>
<evidence type="ECO:0000313" key="1">
    <source>
        <dbReference type="EMBL" id="CAL1370706.1"/>
    </source>
</evidence>
<evidence type="ECO:0000313" key="2">
    <source>
        <dbReference type="Proteomes" id="UP001497516"/>
    </source>
</evidence>
<name>A0AAV2DAL1_9ROSI</name>
<dbReference type="AlphaFoldDB" id="A0AAV2DAL1"/>
<proteinExistence type="predicted"/>
<keyword evidence="2" id="KW-1185">Reference proteome</keyword>
<accession>A0AAV2DAL1</accession>
<reference evidence="1 2" key="1">
    <citation type="submission" date="2024-04" db="EMBL/GenBank/DDBJ databases">
        <authorList>
            <person name="Fracassetti M."/>
        </authorList>
    </citation>
    <scope>NUCLEOTIDE SEQUENCE [LARGE SCALE GENOMIC DNA]</scope>
</reference>
<sequence length="84" mass="9615">MLEFYNTFCHSKKWHAYEAGVVTFRLRGQHHSLSYNEFTATLCLDPDDQLQVEPTILQVDCSLLRVDLPAAARRGYLSTQPDQG</sequence>
<dbReference type="Proteomes" id="UP001497516">
    <property type="component" value="Chromosome 2"/>
</dbReference>